<dbReference type="AlphaFoldDB" id="A0A6A4Q2G3"/>
<accession>A0A6A4Q2G3</accession>
<evidence type="ECO:0000256" key="1">
    <source>
        <dbReference type="SAM" id="Phobius"/>
    </source>
</evidence>
<feature type="transmembrane region" description="Helical" evidence="1">
    <location>
        <begin position="15"/>
        <end position="34"/>
    </location>
</feature>
<feature type="transmembrane region" description="Helical" evidence="1">
    <location>
        <begin position="46"/>
        <end position="68"/>
    </location>
</feature>
<proteinExistence type="predicted"/>
<keyword evidence="1" id="KW-0472">Membrane</keyword>
<gene>
    <name evidence="2" type="ORF">Lalb_Chr09g0332841</name>
</gene>
<evidence type="ECO:0000313" key="3">
    <source>
        <dbReference type="Proteomes" id="UP000447434"/>
    </source>
</evidence>
<protein>
    <submittedName>
        <fullName evidence="2">Uncharacterized protein</fullName>
    </submittedName>
</protein>
<dbReference type="EMBL" id="WOCE01000009">
    <property type="protein sequence ID" value="KAE9607696.1"/>
    <property type="molecule type" value="Genomic_DNA"/>
</dbReference>
<keyword evidence="3" id="KW-1185">Reference proteome</keyword>
<comment type="caution">
    <text evidence="2">The sequence shown here is derived from an EMBL/GenBank/DDBJ whole genome shotgun (WGS) entry which is preliminary data.</text>
</comment>
<name>A0A6A4Q2G3_LUPAL</name>
<keyword evidence="1" id="KW-0812">Transmembrane</keyword>
<sequence length="84" mass="9591">MPKYNNIRSSRDLNMHIYPVYLITSLVTLIFLVHPKHKSSSEQKSFFSTSGGFLLVVVCENMIGVVALRLRLLDRDTEGIFSVF</sequence>
<evidence type="ECO:0000313" key="2">
    <source>
        <dbReference type="EMBL" id="KAE9607696.1"/>
    </source>
</evidence>
<keyword evidence="1" id="KW-1133">Transmembrane helix</keyword>
<organism evidence="2 3">
    <name type="scientific">Lupinus albus</name>
    <name type="common">White lupine</name>
    <name type="synonym">Lupinus termis</name>
    <dbReference type="NCBI Taxonomy" id="3870"/>
    <lineage>
        <taxon>Eukaryota</taxon>
        <taxon>Viridiplantae</taxon>
        <taxon>Streptophyta</taxon>
        <taxon>Embryophyta</taxon>
        <taxon>Tracheophyta</taxon>
        <taxon>Spermatophyta</taxon>
        <taxon>Magnoliopsida</taxon>
        <taxon>eudicotyledons</taxon>
        <taxon>Gunneridae</taxon>
        <taxon>Pentapetalae</taxon>
        <taxon>rosids</taxon>
        <taxon>fabids</taxon>
        <taxon>Fabales</taxon>
        <taxon>Fabaceae</taxon>
        <taxon>Papilionoideae</taxon>
        <taxon>50 kb inversion clade</taxon>
        <taxon>genistoids sensu lato</taxon>
        <taxon>core genistoids</taxon>
        <taxon>Genisteae</taxon>
        <taxon>Lupinus</taxon>
    </lineage>
</organism>
<reference evidence="3" key="1">
    <citation type="journal article" date="2020" name="Nat. Commun.">
        <title>Genome sequence of the cluster root forming white lupin.</title>
        <authorList>
            <person name="Hufnagel B."/>
            <person name="Marques A."/>
            <person name="Soriano A."/>
            <person name="Marques L."/>
            <person name="Divol F."/>
            <person name="Doumas P."/>
            <person name="Sallet E."/>
            <person name="Mancinotti D."/>
            <person name="Carrere S."/>
            <person name="Marande W."/>
            <person name="Arribat S."/>
            <person name="Keller J."/>
            <person name="Huneau C."/>
            <person name="Blein T."/>
            <person name="Aime D."/>
            <person name="Laguerre M."/>
            <person name="Taylor J."/>
            <person name="Schubert V."/>
            <person name="Nelson M."/>
            <person name="Geu-Flores F."/>
            <person name="Crespi M."/>
            <person name="Gallardo-Guerrero K."/>
            <person name="Delaux P.-M."/>
            <person name="Salse J."/>
            <person name="Berges H."/>
            <person name="Guyot R."/>
            <person name="Gouzy J."/>
            <person name="Peret B."/>
        </authorList>
    </citation>
    <scope>NUCLEOTIDE SEQUENCE [LARGE SCALE GENOMIC DNA]</scope>
    <source>
        <strain evidence="3">cv. Amiga</strain>
    </source>
</reference>
<dbReference type="Proteomes" id="UP000447434">
    <property type="component" value="Chromosome 9"/>
</dbReference>